<name>A0ACA9KLM0_9GLOM</name>
<sequence length="345" mass="39352">DQRLSNEVTSPEAKHHKAVAVPELELVLKEFILIYQNRTILSDTMIVEKAKLLAEELGVPEDKLHFSAGWLQKFKEQNEIHQIKLHGEASSVDEDIVTDSLPFHKLDGLTLQHVDVHFFSKNTTSKLQPIDAGVIMAFKKAYRQFHLWWILEQVEAGNLVQDLKMNVLQVVLYIIKGWEEVLANTIRNCWNHTQILPPSAGYSDNLHETNDSELRDLISSLDTLCLPNAMEVDKFLNINGKEVVYKVSPEDQAIKELVYVFKNDENIEAINDESIEVIDDGMDDSIESAIISGSLALNSLESVQMFLLQQEGSNEQLKSINFLEKFIRRAMSNSALQTRIDEYFK</sequence>
<dbReference type="EMBL" id="CAJVPU010001438">
    <property type="protein sequence ID" value="CAG8480635.1"/>
    <property type="molecule type" value="Genomic_DNA"/>
</dbReference>
<organism evidence="1 2">
    <name type="scientific">Dentiscutata heterogama</name>
    <dbReference type="NCBI Taxonomy" id="1316150"/>
    <lineage>
        <taxon>Eukaryota</taxon>
        <taxon>Fungi</taxon>
        <taxon>Fungi incertae sedis</taxon>
        <taxon>Mucoromycota</taxon>
        <taxon>Glomeromycotina</taxon>
        <taxon>Glomeromycetes</taxon>
        <taxon>Diversisporales</taxon>
        <taxon>Gigasporaceae</taxon>
        <taxon>Dentiscutata</taxon>
    </lineage>
</organism>
<protein>
    <submittedName>
        <fullName evidence="1">15802_t:CDS:1</fullName>
    </submittedName>
</protein>
<keyword evidence="2" id="KW-1185">Reference proteome</keyword>
<comment type="caution">
    <text evidence="1">The sequence shown here is derived from an EMBL/GenBank/DDBJ whole genome shotgun (WGS) entry which is preliminary data.</text>
</comment>
<evidence type="ECO:0000313" key="2">
    <source>
        <dbReference type="Proteomes" id="UP000789702"/>
    </source>
</evidence>
<dbReference type="Proteomes" id="UP000789702">
    <property type="component" value="Unassembled WGS sequence"/>
</dbReference>
<evidence type="ECO:0000313" key="1">
    <source>
        <dbReference type="EMBL" id="CAG8480635.1"/>
    </source>
</evidence>
<proteinExistence type="predicted"/>
<feature type="non-terminal residue" evidence="1">
    <location>
        <position position="1"/>
    </location>
</feature>
<accession>A0ACA9KLM0</accession>
<reference evidence="1" key="1">
    <citation type="submission" date="2021-06" db="EMBL/GenBank/DDBJ databases">
        <authorList>
            <person name="Kallberg Y."/>
            <person name="Tangrot J."/>
            <person name="Rosling A."/>
        </authorList>
    </citation>
    <scope>NUCLEOTIDE SEQUENCE</scope>
    <source>
        <strain evidence="1">IL203A</strain>
    </source>
</reference>
<gene>
    <name evidence="1" type="ORF">DHETER_LOCUS2112</name>
</gene>